<feature type="transmembrane region" description="Helical" evidence="2">
    <location>
        <begin position="361"/>
        <end position="386"/>
    </location>
</feature>
<feature type="domain" description="NAD-dependent epimerase/dehydratase" evidence="3">
    <location>
        <begin position="3"/>
        <end position="233"/>
    </location>
</feature>
<accession>A0A0A3HWB7</accession>
<evidence type="ECO:0000256" key="2">
    <source>
        <dbReference type="SAM" id="Phobius"/>
    </source>
</evidence>
<dbReference type="OrthoDB" id="9771073at2"/>
<comment type="caution">
    <text evidence="5">The sequence shown here is derived from an EMBL/GenBank/DDBJ whole genome shotgun (WGS) entry which is preliminary data.</text>
</comment>
<dbReference type="Pfam" id="PF01370">
    <property type="entry name" value="Epimerase"/>
    <property type="match status" value="1"/>
</dbReference>
<feature type="transmembrane region" description="Helical" evidence="2">
    <location>
        <begin position="331"/>
        <end position="349"/>
    </location>
</feature>
<dbReference type="SUPFAM" id="SSF51735">
    <property type="entry name" value="NAD(P)-binding Rossmann-fold domains"/>
    <property type="match status" value="1"/>
</dbReference>
<dbReference type="Gene3D" id="3.30.450.40">
    <property type="match status" value="1"/>
</dbReference>
<evidence type="ECO:0000313" key="6">
    <source>
        <dbReference type="Proteomes" id="UP000030416"/>
    </source>
</evidence>
<keyword evidence="2" id="KW-1133">Transmembrane helix</keyword>
<sequence length="729" mass="83142">MKVLITGGYGFIGSHVADRFHQEGHEVFIIDNLSTGRKENVKFKHKGYILSVEDPKCVEIFKSHQFDAVVHLAAQVSVATSVSNPIIDAKSNVVGLVNMLNISAMHRVKRFIYASSAAVYGYQTELPIPEEANCNPISPYGISKVTGELYCQKWQELYYLPTIMFRFSNVYGPRQNSLGEAGVISIFMDRFISQQPYIVYGDGEQTRDFIYVEDVAYAIYRSVNSSQTGIYNLSSNEQISINQIINILNEIQGTNEVKYTHKRTGDIDNSVLDNRKVMRDLDWSPLYTIQEGLRKTAEHFMENRVRRKKKKKNESVTRKKARQTFRKVQPFVENIVAFVLVAWLTLHFLNNTYGIVDVRLFYITIIGILYGSRQAVLAVFLSSALLIYQKLSEGRDIVSLTYDTNFFFQIAIYIFVGLVVGYTIERKNVLIKQHGLEVNELSERYAFLESVYTEVREVKDELQSRILNAGDSYGKIYSATKELESLEPERVFGSAVNVVKSILQAPKVMIYMVNPNQTYLRLLASTGYHTNDIPKSLKVSDHEFVSSTIQTGKVYANKKLEQGVPLMVAPLFHNDKVTAIIAIDGLPFENFSLYHQNLFRITTDLIASALSKALSYIEATESKRYVENTMILKPEVFSEILTSKMQTYEQYQVPYLLLRADMKNIANRDVSEYLSSKLRETDYIGLDSEGRLLVLFSNTSEKDKQNIVNRLAHPLIDFSEVTKEQLVCI</sequence>
<dbReference type="PANTHER" id="PTHR43000">
    <property type="entry name" value="DTDP-D-GLUCOSE 4,6-DEHYDRATASE-RELATED"/>
    <property type="match status" value="1"/>
</dbReference>
<evidence type="ECO:0000313" key="5">
    <source>
        <dbReference type="EMBL" id="KGR76881.1"/>
    </source>
</evidence>
<gene>
    <name evidence="5" type="ORF">CD29_16200</name>
</gene>
<keyword evidence="2" id="KW-0472">Membrane</keyword>
<dbReference type="InterPro" id="IPR003018">
    <property type="entry name" value="GAF"/>
</dbReference>
<evidence type="ECO:0000256" key="1">
    <source>
        <dbReference type="ARBA" id="ARBA00007637"/>
    </source>
</evidence>
<protein>
    <recommendedName>
        <fullName evidence="7">NAD-dependent epimerase/dehydratase domain-containing protein</fullName>
    </recommendedName>
</protein>
<dbReference type="Pfam" id="PF13492">
    <property type="entry name" value="GAF_3"/>
    <property type="match status" value="1"/>
</dbReference>
<dbReference type="Proteomes" id="UP000030416">
    <property type="component" value="Unassembled WGS sequence"/>
</dbReference>
<dbReference type="STRING" id="1384049.CD29_16200"/>
<reference evidence="5 6" key="1">
    <citation type="submission" date="2014-02" db="EMBL/GenBank/DDBJ databases">
        <title>Draft genome sequence of Lysinibacillus manganicus DSM 26584T.</title>
        <authorList>
            <person name="Zhang F."/>
            <person name="Wang G."/>
            <person name="Zhang L."/>
        </authorList>
    </citation>
    <scope>NUCLEOTIDE SEQUENCE [LARGE SCALE GENOMIC DNA]</scope>
    <source>
        <strain evidence="5 6">DSM 26584</strain>
    </source>
</reference>
<keyword evidence="6" id="KW-1185">Reference proteome</keyword>
<dbReference type="EMBL" id="JPVN01000023">
    <property type="protein sequence ID" value="KGR76881.1"/>
    <property type="molecule type" value="Genomic_DNA"/>
</dbReference>
<feature type="domain" description="GAF" evidence="4">
    <location>
        <begin position="488"/>
        <end position="611"/>
    </location>
</feature>
<keyword evidence="2" id="KW-0812">Transmembrane</keyword>
<comment type="similarity">
    <text evidence="1">Belongs to the NAD(P)-dependent epimerase/dehydratase family.</text>
</comment>
<name>A0A0A3HWB7_9BACL</name>
<feature type="transmembrane region" description="Helical" evidence="2">
    <location>
        <begin position="406"/>
        <end position="424"/>
    </location>
</feature>
<evidence type="ECO:0000259" key="4">
    <source>
        <dbReference type="Pfam" id="PF13492"/>
    </source>
</evidence>
<dbReference type="InterPro" id="IPR029016">
    <property type="entry name" value="GAF-like_dom_sf"/>
</dbReference>
<proteinExistence type="inferred from homology"/>
<dbReference type="InterPro" id="IPR001509">
    <property type="entry name" value="Epimerase_deHydtase"/>
</dbReference>
<evidence type="ECO:0008006" key="7">
    <source>
        <dbReference type="Google" id="ProtNLM"/>
    </source>
</evidence>
<dbReference type="eggNOG" id="COG0451">
    <property type="taxonomic scope" value="Bacteria"/>
</dbReference>
<dbReference type="SUPFAM" id="SSF55781">
    <property type="entry name" value="GAF domain-like"/>
    <property type="match status" value="1"/>
</dbReference>
<dbReference type="AlphaFoldDB" id="A0A0A3HWB7"/>
<dbReference type="RefSeq" id="WP_036188873.1">
    <property type="nucleotide sequence ID" value="NZ_AVDA01000023.1"/>
</dbReference>
<dbReference type="InterPro" id="IPR036291">
    <property type="entry name" value="NAD(P)-bd_dom_sf"/>
</dbReference>
<dbReference type="Gene3D" id="3.40.50.720">
    <property type="entry name" value="NAD(P)-binding Rossmann-like Domain"/>
    <property type="match status" value="1"/>
</dbReference>
<organism evidence="5 6">
    <name type="scientific">Ureibacillus manganicus DSM 26584</name>
    <dbReference type="NCBI Taxonomy" id="1384049"/>
    <lineage>
        <taxon>Bacteria</taxon>
        <taxon>Bacillati</taxon>
        <taxon>Bacillota</taxon>
        <taxon>Bacilli</taxon>
        <taxon>Bacillales</taxon>
        <taxon>Caryophanaceae</taxon>
        <taxon>Ureibacillus</taxon>
    </lineage>
</organism>
<evidence type="ECO:0000259" key="3">
    <source>
        <dbReference type="Pfam" id="PF01370"/>
    </source>
</evidence>